<dbReference type="AlphaFoldDB" id="A0A1Y1VQG1"/>
<dbReference type="GeneID" id="63806588"/>
<dbReference type="EMBL" id="MCFD01000192">
    <property type="protein sequence ID" value="ORX63509.1"/>
    <property type="molecule type" value="Genomic_DNA"/>
</dbReference>
<sequence>MNQTWSRIIDMKKSSFASVEFTVGRSLGPTIPATWLQYKLEDVIAKRHHGLLTSPGSCKQHRNLCRMLHGHVFPSVHSISLCIRIDAARRPDSKNSASEAITRANIERLSSSLNAALSMSFPKVRYLQTDLTDTSKTPRNIFLSGIVDAYSHTLRRLSLFDQVTKAMARRLESIPLQFIEISADSFGGKEVELVRRSSQTLQILRRQSGYMGIPKQILTSDAGIPIIYPNLHRLEVDTLPDLDDIGGPVSAYKCTVHHFPRLKYFQSSNGIAPEIATAALAAVDTLRYLSFEHDDECYRHLRDRISTPQGLFSALQHLGTSAPFLCIGTQAQYFSYDIDHIVCEGALSALSLNLPDLRILKASRLEMGIADLLYLVNQLPALYHLTLPYSMDRILSRCPDELTDERISGIREELPAIQASRLQKLTLTDTCGIDNNHHRVLRTNCLLAIAFTKLPLLATVIMEVHRRSEFPETALSLDCFVHRPIFDDSSHIRQIEYIGF</sequence>
<gene>
    <name evidence="1" type="ORF">DL89DRAFT_289148</name>
</gene>
<dbReference type="InterPro" id="IPR032675">
    <property type="entry name" value="LRR_dom_sf"/>
</dbReference>
<reference evidence="1 2" key="1">
    <citation type="submission" date="2016-07" db="EMBL/GenBank/DDBJ databases">
        <title>Pervasive Adenine N6-methylation of Active Genes in Fungi.</title>
        <authorList>
            <consortium name="DOE Joint Genome Institute"/>
            <person name="Mondo S.J."/>
            <person name="Dannebaum R.O."/>
            <person name="Kuo R.C."/>
            <person name="Labutti K."/>
            <person name="Haridas S."/>
            <person name="Kuo A."/>
            <person name="Salamov A."/>
            <person name="Ahrendt S.R."/>
            <person name="Lipzen A."/>
            <person name="Sullivan W."/>
            <person name="Andreopoulos W.B."/>
            <person name="Clum A."/>
            <person name="Lindquist E."/>
            <person name="Daum C."/>
            <person name="Ramamoorthy G.K."/>
            <person name="Gryganskyi A."/>
            <person name="Culley D."/>
            <person name="Magnuson J.K."/>
            <person name="James T.Y."/>
            <person name="O'Malley M.A."/>
            <person name="Stajich J.E."/>
            <person name="Spatafora J.W."/>
            <person name="Visel A."/>
            <person name="Grigoriev I.V."/>
        </authorList>
    </citation>
    <scope>NUCLEOTIDE SEQUENCE [LARGE SCALE GENOMIC DNA]</scope>
    <source>
        <strain evidence="1 2">ATCC 12442</strain>
    </source>
</reference>
<protein>
    <submittedName>
        <fullName evidence="1">Uncharacterized protein</fullName>
    </submittedName>
</protein>
<dbReference type="RefSeq" id="XP_040738968.1">
    <property type="nucleotide sequence ID" value="XM_040889940.1"/>
</dbReference>
<keyword evidence="2" id="KW-1185">Reference proteome</keyword>
<evidence type="ECO:0000313" key="2">
    <source>
        <dbReference type="Proteomes" id="UP000193922"/>
    </source>
</evidence>
<organism evidence="1 2">
    <name type="scientific">Linderina pennispora</name>
    <dbReference type="NCBI Taxonomy" id="61395"/>
    <lineage>
        <taxon>Eukaryota</taxon>
        <taxon>Fungi</taxon>
        <taxon>Fungi incertae sedis</taxon>
        <taxon>Zoopagomycota</taxon>
        <taxon>Kickxellomycotina</taxon>
        <taxon>Kickxellomycetes</taxon>
        <taxon>Kickxellales</taxon>
        <taxon>Kickxellaceae</taxon>
        <taxon>Linderina</taxon>
    </lineage>
</organism>
<name>A0A1Y1VQG1_9FUNG</name>
<dbReference type="Gene3D" id="3.80.10.10">
    <property type="entry name" value="Ribonuclease Inhibitor"/>
    <property type="match status" value="1"/>
</dbReference>
<comment type="caution">
    <text evidence="1">The sequence shown here is derived from an EMBL/GenBank/DDBJ whole genome shotgun (WGS) entry which is preliminary data.</text>
</comment>
<dbReference type="Proteomes" id="UP000193922">
    <property type="component" value="Unassembled WGS sequence"/>
</dbReference>
<evidence type="ECO:0000313" key="1">
    <source>
        <dbReference type="EMBL" id="ORX63509.1"/>
    </source>
</evidence>
<accession>A0A1Y1VQG1</accession>
<proteinExistence type="predicted"/>